<protein>
    <submittedName>
        <fullName evidence="7">Importin-5</fullName>
    </submittedName>
</protein>
<evidence type="ECO:0000256" key="2">
    <source>
        <dbReference type="ARBA" id="ARBA00022448"/>
    </source>
</evidence>
<reference evidence="7 8" key="2">
    <citation type="journal article" date="2017" name="Front. Plant Sci.">
        <title>Gene Classification and Mining of Molecular Markers Useful in Red Clover (Trifolium pratense) Breeding.</title>
        <authorList>
            <person name="Istvanek J."/>
            <person name="Dluhosova J."/>
            <person name="Dluhos P."/>
            <person name="Patkova L."/>
            <person name="Nedelnik J."/>
            <person name="Repkova J."/>
        </authorList>
    </citation>
    <scope>NUCLEOTIDE SEQUENCE [LARGE SCALE GENOMIC DNA]</scope>
    <source>
        <strain evidence="8">cv. Tatra</strain>
        <tissue evidence="7">Young leaves</tissue>
    </source>
</reference>
<dbReference type="EMBL" id="ASHM01074160">
    <property type="protein sequence ID" value="PNX56248.1"/>
    <property type="molecule type" value="Genomic_DNA"/>
</dbReference>
<sequence>MASTSTATERPSSSPPATSQPPQPTTTSFDLQPHVTKILESNGTSSLQETITNFISSKKPSFITIFKSLAHHYPNEFAFKLAELLNLHPDFLIRTETVSILLNIFKESDKLNSTTMLISLKEPLLNSLMIESNKSILRPLCEIIGLVAARLYQFSLGGWLELRQYVCDCFSGSTKLNHMKALIMLAKLPEEVVEDREFWLGYGYYDVLFKNLLNFVNSLDQELRELTFNASLVVIKMSRGLERTDVCDSLLRKLRELTFNASLIDLQYGGEDDLLDVDLLHMVKCLGDLVRLHIEETFNGKEGDVFWCML</sequence>
<comment type="caution">
    <text evidence="7">The sequence shown here is derived from an EMBL/GenBank/DDBJ whole genome shotgun (WGS) entry which is preliminary data.</text>
</comment>
<evidence type="ECO:0000256" key="6">
    <source>
        <dbReference type="SAM" id="MobiDB-lite"/>
    </source>
</evidence>
<dbReference type="SUPFAM" id="SSF48371">
    <property type="entry name" value="ARM repeat"/>
    <property type="match status" value="1"/>
</dbReference>
<evidence type="ECO:0000313" key="8">
    <source>
        <dbReference type="Proteomes" id="UP000236291"/>
    </source>
</evidence>
<dbReference type="InterPro" id="IPR011989">
    <property type="entry name" value="ARM-like"/>
</dbReference>
<accession>A0A2K3JQG8</accession>
<keyword evidence="3" id="KW-0963">Cytoplasm</keyword>
<dbReference type="PANTHER" id="PTHR10527">
    <property type="entry name" value="IMPORTIN BETA"/>
    <property type="match status" value="1"/>
</dbReference>
<dbReference type="Proteomes" id="UP000236291">
    <property type="component" value="Unassembled WGS sequence"/>
</dbReference>
<comment type="subcellular location">
    <subcellularLocation>
        <location evidence="1">Cytoplasm</location>
    </subcellularLocation>
</comment>
<dbReference type="GO" id="GO:0005737">
    <property type="term" value="C:cytoplasm"/>
    <property type="evidence" value="ECO:0007669"/>
    <property type="project" value="UniProtKB-SubCell"/>
</dbReference>
<gene>
    <name evidence="7" type="primary">importin-5</name>
    <name evidence="7" type="ORF">L195_g049783</name>
</gene>
<reference evidence="7 8" key="1">
    <citation type="journal article" date="2014" name="Am. J. Bot.">
        <title>Genome assembly and annotation for red clover (Trifolium pratense; Fabaceae).</title>
        <authorList>
            <person name="Istvanek J."/>
            <person name="Jaros M."/>
            <person name="Krenek A."/>
            <person name="Repkova J."/>
        </authorList>
    </citation>
    <scope>NUCLEOTIDE SEQUENCE [LARGE SCALE GENOMIC DNA]</scope>
    <source>
        <strain evidence="8">cv. Tatra</strain>
        <tissue evidence="7">Young leaves</tissue>
    </source>
</reference>
<feature type="non-terminal residue" evidence="7">
    <location>
        <position position="310"/>
    </location>
</feature>
<feature type="compositionally biased region" description="Polar residues" evidence="6">
    <location>
        <begin position="1"/>
        <end position="10"/>
    </location>
</feature>
<dbReference type="AlphaFoldDB" id="A0A2K3JQG8"/>
<evidence type="ECO:0000313" key="7">
    <source>
        <dbReference type="EMBL" id="PNX56248.1"/>
    </source>
</evidence>
<keyword evidence="4" id="KW-0677">Repeat</keyword>
<evidence type="ECO:0000256" key="3">
    <source>
        <dbReference type="ARBA" id="ARBA00022490"/>
    </source>
</evidence>
<evidence type="ECO:0000256" key="1">
    <source>
        <dbReference type="ARBA" id="ARBA00004496"/>
    </source>
</evidence>
<evidence type="ECO:0000256" key="4">
    <source>
        <dbReference type="ARBA" id="ARBA00022737"/>
    </source>
</evidence>
<keyword evidence="2" id="KW-0813">Transport</keyword>
<organism evidence="7 8">
    <name type="scientific">Trifolium pratense</name>
    <name type="common">Red clover</name>
    <dbReference type="NCBI Taxonomy" id="57577"/>
    <lineage>
        <taxon>Eukaryota</taxon>
        <taxon>Viridiplantae</taxon>
        <taxon>Streptophyta</taxon>
        <taxon>Embryophyta</taxon>
        <taxon>Tracheophyta</taxon>
        <taxon>Spermatophyta</taxon>
        <taxon>Magnoliopsida</taxon>
        <taxon>eudicotyledons</taxon>
        <taxon>Gunneridae</taxon>
        <taxon>Pentapetalae</taxon>
        <taxon>rosids</taxon>
        <taxon>fabids</taxon>
        <taxon>Fabales</taxon>
        <taxon>Fabaceae</taxon>
        <taxon>Papilionoideae</taxon>
        <taxon>50 kb inversion clade</taxon>
        <taxon>NPAAA clade</taxon>
        <taxon>Hologalegina</taxon>
        <taxon>IRL clade</taxon>
        <taxon>Trifolieae</taxon>
        <taxon>Trifolium</taxon>
    </lineage>
</organism>
<feature type="region of interest" description="Disordered" evidence="6">
    <location>
        <begin position="1"/>
        <end position="29"/>
    </location>
</feature>
<proteinExistence type="predicted"/>
<dbReference type="InterPro" id="IPR016024">
    <property type="entry name" value="ARM-type_fold"/>
</dbReference>
<dbReference type="InterPro" id="IPR040122">
    <property type="entry name" value="Importin_beta"/>
</dbReference>
<evidence type="ECO:0000256" key="5">
    <source>
        <dbReference type="ARBA" id="ARBA00022927"/>
    </source>
</evidence>
<dbReference type="Gene3D" id="1.25.10.10">
    <property type="entry name" value="Leucine-rich Repeat Variant"/>
    <property type="match status" value="1"/>
</dbReference>
<dbReference type="GO" id="GO:0006606">
    <property type="term" value="P:protein import into nucleus"/>
    <property type="evidence" value="ECO:0007669"/>
    <property type="project" value="InterPro"/>
</dbReference>
<keyword evidence="5" id="KW-0653">Protein transport</keyword>
<name>A0A2K3JQG8_TRIPR</name>